<protein>
    <submittedName>
        <fullName evidence="2">PE-PPE domain-containing protein</fullName>
    </submittedName>
</protein>
<organism evidence="2 3">
    <name type="scientific">Mycolicibacter acidiphilus</name>
    <dbReference type="NCBI Taxonomy" id="2835306"/>
    <lineage>
        <taxon>Bacteria</taxon>
        <taxon>Bacillati</taxon>
        <taxon>Actinomycetota</taxon>
        <taxon>Actinomycetes</taxon>
        <taxon>Mycobacteriales</taxon>
        <taxon>Mycobacteriaceae</taxon>
        <taxon>Mycolicibacter</taxon>
    </lineage>
</organism>
<name>A0ABS5RL10_9MYCO</name>
<evidence type="ECO:0000259" key="1">
    <source>
        <dbReference type="Pfam" id="PF08237"/>
    </source>
</evidence>
<evidence type="ECO:0000313" key="2">
    <source>
        <dbReference type="EMBL" id="MBS9534911.1"/>
    </source>
</evidence>
<dbReference type="Pfam" id="PF08237">
    <property type="entry name" value="PE-PPE"/>
    <property type="match status" value="1"/>
</dbReference>
<evidence type="ECO:0000313" key="3">
    <source>
        <dbReference type="Proteomes" id="UP001519535"/>
    </source>
</evidence>
<dbReference type="Gene3D" id="3.40.50.1820">
    <property type="entry name" value="alpha/beta hydrolase"/>
    <property type="match status" value="1"/>
</dbReference>
<dbReference type="Proteomes" id="UP001519535">
    <property type="component" value="Unassembled WGS sequence"/>
</dbReference>
<dbReference type="InterPro" id="IPR029058">
    <property type="entry name" value="AB_hydrolase_fold"/>
</dbReference>
<gene>
    <name evidence="2" type="ORF">KIH27_15060</name>
</gene>
<comment type="caution">
    <text evidence="2">The sequence shown here is derived from an EMBL/GenBank/DDBJ whole genome shotgun (WGS) entry which is preliminary data.</text>
</comment>
<accession>A0ABS5RL10</accession>
<dbReference type="InterPro" id="IPR013228">
    <property type="entry name" value="PE-PPE_C"/>
</dbReference>
<sequence>MPIHHTVGAEITLLSAGLPLSGSDTAIIIGGTFEPTPSTAFAQTAEELYLHPLGFDGGATGSAVCDMSGTDPCTAPLQVLTTPELGEEGPSTLVDENDIVKAVEAEFAATPNAFSAEDPLTVFAYSQGAMAASAAMTQLANDGIPLQDVHFVFIGDPSDPAGIAVNINADLDHLLGTTIASALLKAVDEDQFGVGGSLVGVTPDDLFPTTNYTIDGDGVADWQTDWNAAGGGLSGLSSALEHFAVTHLEYMGLTPAEVATGVTTTDGQITNIAIPDTFNDGQAWTDAFGNGIANSGLWQSLATTLQDILDGQY</sequence>
<dbReference type="EMBL" id="JAHCLR010000033">
    <property type="protein sequence ID" value="MBS9534911.1"/>
    <property type="molecule type" value="Genomic_DNA"/>
</dbReference>
<keyword evidence="3" id="KW-1185">Reference proteome</keyword>
<proteinExistence type="predicted"/>
<reference evidence="2 3" key="1">
    <citation type="submission" date="2021-05" db="EMBL/GenBank/DDBJ databases">
        <title>Mycobacterium acidophilum sp. nov., an extremely acid-tolerant member of the genus Mycobacterium.</title>
        <authorList>
            <person name="Xia J."/>
        </authorList>
    </citation>
    <scope>NUCLEOTIDE SEQUENCE [LARGE SCALE GENOMIC DNA]</scope>
    <source>
        <strain evidence="2 3">M1</strain>
    </source>
</reference>
<feature type="domain" description="PE-PPE" evidence="1">
    <location>
        <begin position="110"/>
        <end position="222"/>
    </location>
</feature>